<sequence length="198" mass="21877">MAKKRLFDEQGNEVKWAKLKKPFYKKVWFWVILFLLYTLSTMGGEDEATPETANPAVATEQVVSKPAEAAESIESVESTKPVEAAAPAIATLTPDEQYQAILDEYTVLMQEAALRLTEEYNAEYPSNTGGLEGLAQLSNDKIGELAKISNDGVGEMANVYFKSGSGVYEEYEVWAGKLMDIYMTEATLITDAYMLSAQ</sequence>
<accession>A0A383TG86</accession>
<protein>
    <submittedName>
        <fullName evidence="2">Uncharacterized protein</fullName>
    </submittedName>
</protein>
<keyword evidence="1" id="KW-1133">Transmembrane helix</keyword>
<dbReference type="EMBL" id="UNRR01000025">
    <property type="protein sequence ID" value="SYZ79008.1"/>
    <property type="molecule type" value="Genomic_DNA"/>
</dbReference>
<evidence type="ECO:0000313" key="2">
    <source>
        <dbReference type="EMBL" id="SYZ79008.1"/>
    </source>
</evidence>
<reference evidence="3" key="1">
    <citation type="submission" date="2018-05" db="EMBL/GenBank/DDBJ databases">
        <authorList>
            <person name="Strepis N."/>
        </authorList>
    </citation>
    <scope>NUCLEOTIDE SEQUENCE [LARGE SCALE GENOMIC DNA]</scope>
</reference>
<keyword evidence="1" id="KW-0472">Membrane</keyword>
<proteinExistence type="predicted"/>
<evidence type="ECO:0000313" key="3">
    <source>
        <dbReference type="Proteomes" id="UP000262072"/>
    </source>
</evidence>
<organism evidence="2 3">
    <name type="scientific">Trichococcus shcherbakoviae</name>
    <dbReference type="NCBI Taxonomy" id="2094020"/>
    <lineage>
        <taxon>Bacteria</taxon>
        <taxon>Bacillati</taxon>
        <taxon>Bacillota</taxon>
        <taxon>Bacilli</taxon>
        <taxon>Lactobacillales</taxon>
        <taxon>Carnobacteriaceae</taxon>
        <taxon>Trichococcus</taxon>
    </lineage>
</organism>
<dbReference type="RefSeq" id="WP_147413855.1">
    <property type="nucleotide sequence ID" value="NZ_OY762653.1"/>
</dbReference>
<feature type="transmembrane region" description="Helical" evidence="1">
    <location>
        <begin position="27"/>
        <end position="44"/>
    </location>
</feature>
<dbReference type="AlphaFoldDB" id="A0A383TG86"/>
<name>A0A383TG86_9LACT</name>
<keyword evidence="1" id="KW-0812">Transmembrane</keyword>
<gene>
    <name evidence="2" type="ORF">TART1_1832</name>
</gene>
<evidence type="ECO:0000256" key="1">
    <source>
        <dbReference type="SAM" id="Phobius"/>
    </source>
</evidence>
<dbReference type="Proteomes" id="UP000262072">
    <property type="component" value="Unassembled WGS sequence"/>
</dbReference>
<dbReference type="OrthoDB" id="2136626at2"/>